<dbReference type="AlphaFoldDB" id="A0ABD3R1G3"/>
<reference evidence="2 3" key="1">
    <citation type="submission" date="2024-10" db="EMBL/GenBank/DDBJ databases">
        <title>Updated reference genomes for cyclostephanoid diatoms.</title>
        <authorList>
            <person name="Roberts W.R."/>
            <person name="Alverson A.J."/>
        </authorList>
    </citation>
    <scope>NUCLEOTIDE SEQUENCE [LARGE SCALE GENOMIC DNA]</scope>
    <source>
        <strain evidence="2 3">AJA228-03</strain>
    </source>
</reference>
<name>A0ABD3R1G3_9STRA</name>
<dbReference type="Proteomes" id="UP001530377">
    <property type="component" value="Unassembled WGS sequence"/>
</dbReference>
<dbReference type="EMBL" id="JALLPB020000795">
    <property type="protein sequence ID" value="KAL3806502.1"/>
    <property type="molecule type" value="Genomic_DNA"/>
</dbReference>
<evidence type="ECO:0000313" key="2">
    <source>
        <dbReference type="EMBL" id="KAL3806502.1"/>
    </source>
</evidence>
<feature type="chain" id="PRO_5044835250" description="Secreted protein" evidence="1">
    <location>
        <begin position="19"/>
        <end position="76"/>
    </location>
</feature>
<feature type="signal peptide" evidence="1">
    <location>
        <begin position="1"/>
        <end position="18"/>
    </location>
</feature>
<gene>
    <name evidence="2" type="ORF">ACHAXA_002811</name>
</gene>
<evidence type="ECO:0008006" key="4">
    <source>
        <dbReference type="Google" id="ProtNLM"/>
    </source>
</evidence>
<evidence type="ECO:0000313" key="3">
    <source>
        <dbReference type="Proteomes" id="UP001530377"/>
    </source>
</evidence>
<proteinExistence type="predicted"/>
<keyword evidence="1" id="KW-0732">Signal</keyword>
<sequence length="76" mass="8808">MRLTIIIMLGVVVTMTSARRRDEHVDGRRVFGPRSVRTRHETMKTKRRRRRDVVVVPPMTTGTRAGKKSEHVKSEP</sequence>
<organism evidence="2 3">
    <name type="scientific">Cyclostephanos tholiformis</name>
    <dbReference type="NCBI Taxonomy" id="382380"/>
    <lineage>
        <taxon>Eukaryota</taxon>
        <taxon>Sar</taxon>
        <taxon>Stramenopiles</taxon>
        <taxon>Ochrophyta</taxon>
        <taxon>Bacillariophyta</taxon>
        <taxon>Coscinodiscophyceae</taxon>
        <taxon>Thalassiosirophycidae</taxon>
        <taxon>Stephanodiscales</taxon>
        <taxon>Stephanodiscaceae</taxon>
        <taxon>Cyclostephanos</taxon>
    </lineage>
</organism>
<comment type="caution">
    <text evidence="2">The sequence shown here is derived from an EMBL/GenBank/DDBJ whole genome shotgun (WGS) entry which is preliminary data.</text>
</comment>
<protein>
    <recommendedName>
        <fullName evidence="4">Secreted protein</fullName>
    </recommendedName>
</protein>
<accession>A0ABD3R1G3</accession>
<evidence type="ECO:0000256" key="1">
    <source>
        <dbReference type="SAM" id="SignalP"/>
    </source>
</evidence>
<keyword evidence="3" id="KW-1185">Reference proteome</keyword>